<comment type="caution">
    <text evidence="2">The sequence shown here is derived from an EMBL/GenBank/DDBJ whole genome shotgun (WGS) entry which is preliminary data.</text>
</comment>
<feature type="region of interest" description="Disordered" evidence="1">
    <location>
        <begin position="1"/>
        <end position="23"/>
    </location>
</feature>
<dbReference type="Proteomes" id="UP000789759">
    <property type="component" value="Unassembled WGS sequence"/>
</dbReference>
<evidence type="ECO:0000313" key="2">
    <source>
        <dbReference type="EMBL" id="CAG8825036.1"/>
    </source>
</evidence>
<evidence type="ECO:0000256" key="1">
    <source>
        <dbReference type="SAM" id="MobiDB-lite"/>
    </source>
</evidence>
<feature type="non-terminal residue" evidence="2">
    <location>
        <position position="64"/>
    </location>
</feature>
<dbReference type="EMBL" id="CAJVQA010055205">
    <property type="protein sequence ID" value="CAG8825036.1"/>
    <property type="molecule type" value="Genomic_DNA"/>
</dbReference>
<proteinExistence type="predicted"/>
<gene>
    <name evidence="2" type="ORF">CPELLU_LOCUS20057</name>
</gene>
<reference evidence="2" key="1">
    <citation type="submission" date="2021-06" db="EMBL/GenBank/DDBJ databases">
        <authorList>
            <person name="Kallberg Y."/>
            <person name="Tangrot J."/>
            <person name="Rosling A."/>
        </authorList>
    </citation>
    <scope>NUCLEOTIDE SEQUENCE</scope>
    <source>
        <strain evidence="2">FL966</strain>
    </source>
</reference>
<protein>
    <submittedName>
        <fullName evidence="2">16549_t:CDS:1</fullName>
    </submittedName>
</protein>
<organism evidence="2 3">
    <name type="scientific">Cetraspora pellucida</name>
    <dbReference type="NCBI Taxonomy" id="1433469"/>
    <lineage>
        <taxon>Eukaryota</taxon>
        <taxon>Fungi</taxon>
        <taxon>Fungi incertae sedis</taxon>
        <taxon>Mucoromycota</taxon>
        <taxon>Glomeromycotina</taxon>
        <taxon>Glomeromycetes</taxon>
        <taxon>Diversisporales</taxon>
        <taxon>Gigasporaceae</taxon>
        <taxon>Cetraspora</taxon>
    </lineage>
</organism>
<accession>A0A9N9KF76</accession>
<evidence type="ECO:0000313" key="3">
    <source>
        <dbReference type="Proteomes" id="UP000789759"/>
    </source>
</evidence>
<feature type="non-terminal residue" evidence="2">
    <location>
        <position position="1"/>
    </location>
</feature>
<keyword evidence="3" id="KW-1185">Reference proteome</keyword>
<dbReference type="OrthoDB" id="10424357at2759"/>
<sequence length="64" mass="7241">DSNNVDSESSTKENENNSCQLKLADDDEQTSYSSYQNNVSACEFIELISCVIEQETFQELHNSD</sequence>
<dbReference type="AlphaFoldDB" id="A0A9N9KF76"/>
<name>A0A9N9KF76_9GLOM</name>